<accession>A0ABV3R8V6</accession>
<evidence type="ECO:0000313" key="1">
    <source>
        <dbReference type="EMBL" id="MEW9854475.1"/>
    </source>
</evidence>
<dbReference type="Gene3D" id="1.10.8.1040">
    <property type="match status" value="1"/>
</dbReference>
<dbReference type="RefSeq" id="WP_367770294.1">
    <property type="nucleotide sequence ID" value="NZ_JBFNXR010000019.1"/>
</dbReference>
<keyword evidence="2" id="KW-1185">Reference proteome</keyword>
<protein>
    <recommendedName>
        <fullName evidence="3">EpsD family peptidyl-prolyl cis-trans isomerase</fullName>
    </recommendedName>
</protein>
<sequence>MIQPHPLGKLSRSQPVTAIIALALTLSGCGDRQPEGQTAAVVNGEPITETAVDMEIASSQNQLSRDRALQNLVERSLIIEEAKKQKLDQRPQYTLEVERLADMLLARQYAERLSQSSSSSLTTLDVNSFIDEHPEIGSNRRRITLKQVVFPEPTTPQLRADLEAAKSYTALIEALQAHRVKFEEGSTTVDSALASEPFLKAIASAEPGEPFLIISNGRALANAVDKEERIEMSHEQELALARARMQQSALTEKLQQLMTSWKKDANIEYSARYKPREKGQQRQSDPL</sequence>
<proteinExistence type="predicted"/>
<dbReference type="EMBL" id="JBFNXR010000019">
    <property type="protein sequence ID" value="MEW9854475.1"/>
    <property type="molecule type" value="Genomic_DNA"/>
</dbReference>
<reference evidence="1 2" key="1">
    <citation type="submission" date="2024-06" db="EMBL/GenBank/DDBJ databases">
        <title>Novosphingobium rhizovicinus M1R2S20.</title>
        <authorList>
            <person name="Sun J.-Q."/>
        </authorList>
    </citation>
    <scope>NUCLEOTIDE SEQUENCE [LARGE SCALE GENOMIC DNA]</scope>
    <source>
        <strain evidence="1 2">M1R2S20</strain>
    </source>
</reference>
<evidence type="ECO:0008006" key="3">
    <source>
        <dbReference type="Google" id="ProtNLM"/>
    </source>
</evidence>
<evidence type="ECO:0000313" key="2">
    <source>
        <dbReference type="Proteomes" id="UP001556118"/>
    </source>
</evidence>
<organism evidence="1 2">
    <name type="scientific">Novosphingobium rhizovicinum</name>
    <dbReference type="NCBI Taxonomy" id="3228928"/>
    <lineage>
        <taxon>Bacteria</taxon>
        <taxon>Pseudomonadati</taxon>
        <taxon>Pseudomonadota</taxon>
        <taxon>Alphaproteobacteria</taxon>
        <taxon>Sphingomonadales</taxon>
        <taxon>Sphingomonadaceae</taxon>
        <taxon>Novosphingobium</taxon>
    </lineage>
</organism>
<dbReference type="SUPFAM" id="SSF109998">
    <property type="entry name" value="Triger factor/SurA peptide-binding domain-like"/>
    <property type="match status" value="1"/>
</dbReference>
<name>A0ABV3R8V6_9SPHN</name>
<dbReference type="Proteomes" id="UP001556118">
    <property type="component" value="Unassembled WGS sequence"/>
</dbReference>
<comment type="caution">
    <text evidence="1">The sequence shown here is derived from an EMBL/GenBank/DDBJ whole genome shotgun (WGS) entry which is preliminary data.</text>
</comment>
<dbReference type="InterPro" id="IPR027304">
    <property type="entry name" value="Trigger_fact/SurA_dom_sf"/>
</dbReference>
<gene>
    <name evidence="1" type="ORF">ABUH87_04685</name>
</gene>